<dbReference type="InterPro" id="IPR044876">
    <property type="entry name" value="HRDC_dom_sf"/>
</dbReference>
<dbReference type="PROSITE" id="PS50967">
    <property type="entry name" value="HRDC"/>
    <property type="match status" value="2"/>
</dbReference>
<dbReference type="PANTHER" id="PTHR47649:SF1">
    <property type="entry name" value="RIBONUCLEASE D"/>
    <property type="match status" value="1"/>
</dbReference>
<dbReference type="Pfam" id="PF01612">
    <property type="entry name" value="DNA_pol_A_exo1"/>
    <property type="match status" value="1"/>
</dbReference>
<dbReference type="Gene3D" id="3.30.420.10">
    <property type="entry name" value="Ribonuclease H-like superfamily/Ribonuclease H"/>
    <property type="match status" value="1"/>
</dbReference>
<protein>
    <submittedName>
        <fullName evidence="1">Uncharacterized protein</fullName>
    </submittedName>
</protein>
<reference evidence="1 2" key="1">
    <citation type="submission" date="2018-06" db="EMBL/GenBank/DDBJ databases">
        <title>Lujinxingia sediminis gen. nov. sp. nov., a new facultative anaerobic member of the class Deltaproteobacteria, and proposal of Lujinxingaceae fam. nov.</title>
        <authorList>
            <person name="Guo L.-Y."/>
            <person name="Li C.-M."/>
            <person name="Wang S."/>
            <person name="Du Z.-J."/>
        </authorList>
    </citation>
    <scope>NUCLEOTIDE SEQUENCE [LARGE SCALE GENOMIC DNA]</scope>
    <source>
        <strain evidence="1 2">FA350</strain>
    </source>
</reference>
<dbReference type="RefSeq" id="WP_111331981.1">
    <property type="nucleotide sequence ID" value="NZ_CP030032.1"/>
</dbReference>
<dbReference type="SMART" id="SM00474">
    <property type="entry name" value="35EXOc"/>
    <property type="match status" value="1"/>
</dbReference>
<sequence length="380" mass="42876">MRISWIDEPDEFEDFCAQIAGEVIAVDTESDHFQAYHAKVCLIQVGTPEQGALVDPLRLGPQGLAPLFELLEDPKNPVLMHAGRNDIRELNRDYHIGVSNIFDTQVAAKFLGYERNGLTWLQKNIIGKTPPGQFQTYDWNTRPIPAPVREYAIADVVDLFALRERFLPELENTGWLGPFQQHCAYIASTSDYQASEFDPEGWWKVHAKVGSRLDAQGRATLRELYAARHEICEKENRAPVHIFPNRALGSLAKEKPKNIAGLRKIKGLSEELIANYSDTILRAIDHARHTKLPPKKRPTERKPPSSLVIEARRRALIDWRNHTADRLGVPGMLIATNSTLTDIAADPPATIDGLDAFIPILDWQREMFGEEILRVLAQNS</sequence>
<dbReference type="InterPro" id="IPR010997">
    <property type="entry name" value="HRDC-like_sf"/>
</dbReference>
<dbReference type="SUPFAM" id="SSF53098">
    <property type="entry name" value="Ribonuclease H-like"/>
    <property type="match status" value="1"/>
</dbReference>
<dbReference type="EMBL" id="CP030032">
    <property type="protein sequence ID" value="AWV88332.1"/>
    <property type="molecule type" value="Genomic_DNA"/>
</dbReference>
<dbReference type="Pfam" id="PF00570">
    <property type="entry name" value="HRDC"/>
    <property type="match status" value="2"/>
</dbReference>
<dbReference type="Gene3D" id="1.10.150.80">
    <property type="entry name" value="HRDC domain"/>
    <property type="match status" value="2"/>
</dbReference>
<dbReference type="GO" id="GO:0000166">
    <property type="term" value="F:nucleotide binding"/>
    <property type="evidence" value="ECO:0007669"/>
    <property type="project" value="InterPro"/>
</dbReference>
<gene>
    <name evidence="1" type="ORF">DN745_02830</name>
</gene>
<accession>A0A2Z4FH63</accession>
<dbReference type="GO" id="GO:0006139">
    <property type="term" value="P:nucleobase-containing compound metabolic process"/>
    <property type="evidence" value="ECO:0007669"/>
    <property type="project" value="InterPro"/>
</dbReference>
<evidence type="ECO:0000313" key="2">
    <source>
        <dbReference type="Proteomes" id="UP000249799"/>
    </source>
</evidence>
<evidence type="ECO:0000313" key="1">
    <source>
        <dbReference type="EMBL" id="AWV88332.1"/>
    </source>
</evidence>
<dbReference type="CDD" id="cd06142">
    <property type="entry name" value="RNaseD_exo"/>
    <property type="match status" value="1"/>
</dbReference>
<dbReference type="GO" id="GO:0008408">
    <property type="term" value="F:3'-5' exonuclease activity"/>
    <property type="evidence" value="ECO:0007669"/>
    <property type="project" value="InterPro"/>
</dbReference>
<keyword evidence="2" id="KW-1185">Reference proteome</keyword>
<dbReference type="PANTHER" id="PTHR47649">
    <property type="entry name" value="RIBONUCLEASE D"/>
    <property type="match status" value="1"/>
</dbReference>
<organism evidence="1 2">
    <name type="scientific">Bradymonas sediminis</name>
    <dbReference type="NCBI Taxonomy" id="1548548"/>
    <lineage>
        <taxon>Bacteria</taxon>
        <taxon>Deltaproteobacteria</taxon>
        <taxon>Bradymonadales</taxon>
        <taxon>Bradymonadaceae</taxon>
        <taxon>Bradymonas</taxon>
    </lineage>
</organism>
<dbReference type="SUPFAM" id="SSF47819">
    <property type="entry name" value="HRDC-like"/>
    <property type="match status" value="2"/>
</dbReference>
<dbReference type="InterPro" id="IPR002562">
    <property type="entry name" value="3'-5'_exonuclease_dom"/>
</dbReference>
<dbReference type="GO" id="GO:0003676">
    <property type="term" value="F:nucleic acid binding"/>
    <property type="evidence" value="ECO:0007669"/>
    <property type="project" value="InterPro"/>
</dbReference>
<name>A0A2Z4FH63_9DELT</name>
<dbReference type="AlphaFoldDB" id="A0A2Z4FH63"/>
<dbReference type="OrthoDB" id="144122at2"/>
<dbReference type="SMART" id="SM00341">
    <property type="entry name" value="HRDC"/>
    <property type="match status" value="2"/>
</dbReference>
<proteinExistence type="predicted"/>
<dbReference type="InterPro" id="IPR051086">
    <property type="entry name" value="RNase_D-like"/>
</dbReference>
<dbReference type="KEGG" id="bsed:DN745_02830"/>
<dbReference type="InterPro" id="IPR036397">
    <property type="entry name" value="RNaseH_sf"/>
</dbReference>
<dbReference type="InterPro" id="IPR012337">
    <property type="entry name" value="RNaseH-like_sf"/>
</dbReference>
<dbReference type="Proteomes" id="UP000249799">
    <property type="component" value="Chromosome"/>
</dbReference>
<dbReference type="InterPro" id="IPR002121">
    <property type="entry name" value="HRDC_dom"/>
</dbReference>